<keyword evidence="2" id="KW-1185">Reference proteome</keyword>
<evidence type="ECO:0008006" key="3">
    <source>
        <dbReference type="Google" id="ProtNLM"/>
    </source>
</evidence>
<accession>A0ABT5XHU9</accession>
<dbReference type="RefSeq" id="WP_316969986.1">
    <property type="nucleotide sequence ID" value="NZ_JARFPL010000062.1"/>
</dbReference>
<dbReference type="EMBL" id="JARFPL010000062">
    <property type="protein sequence ID" value="MDF0594293.1"/>
    <property type="molecule type" value="Genomic_DNA"/>
</dbReference>
<proteinExistence type="predicted"/>
<reference evidence="1 2" key="1">
    <citation type="submission" date="2023-03" db="EMBL/GenBank/DDBJ databases">
        <title>Whole genome sequencing of Methanotrichaceae archaeon M04Ac.</title>
        <authorList>
            <person name="Khomyakova M.A."/>
            <person name="Merkel A.Y."/>
            <person name="Slobodkin A.I."/>
        </authorList>
    </citation>
    <scope>NUCLEOTIDE SEQUENCE [LARGE SCALE GENOMIC DNA]</scope>
    <source>
        <strain evidence="1 2">M04Ac</strain>
    </source>
</reference>
<evidence type="ECO:0000313" key="1">
    <source>
        <dbReference type="EMBL" id="MDF0594293.1"/>
    </source>
</evidence>
<sequence length="59" mass="7128">MARPRLKRYTDNISILLKEEERATLGRLSEERQQTIAEIMREYMYRGWKEDGVKVEKVL</sequence>
<comment type="caution">
    <text evidence="1">The sequence shown here is derived from an EMBL/GenBank/DDBJ whole genome shotgun (WGS) entry which is preliminary data.</text>
</comment>
<dbReference type="Proteomes" id="UP001215956">
    <property type="component" value="Unassembled WGS sequence"/>
</dbReference>
<name>A0ABT5XHU9_9EURY</name>
<evidence type="ECO:0000313" key="2">
    <source>
        <dbReference type="Proteomes" id="UP001215956"/>
    </source>
</evidence>
<protein>
    <recommendedName>
        <fullName evidence="3">CopG family transcriptional regulator</fullName>
    </recommendedName>
</protein>
<gene>
    <name evidence="1" type="ORF">P0O24_11955</name>
</gene>
<organism evidence="1 2">
    <name type="scientific">Candidatus Methanocrinis alkalitolerans</name>
    <dbReference type="NCBI Taxonomy" id="3033395"/>
    <lineage>
        <taxon>Archaea</taxon>
        <taxon>Methanobacteriati</taxon>
        <taxon>Methanobacteriota</taxon>
        <taxon>Stenosarchaea group</taxon>
        <taxon>Methanomicrobia</taxon>
        <taxon>Methanotrichales</taxon>
        <taxon>Methanotrichaceae</taxon>
        <taxon>Methanocrinis</taxon>
    </lineage>
</organism>